<comment type="caution">
    <text evidence="2">The sequence shown here is derived from an EMBL/GenBank/DDBJ whole genome shotgun (WGS) entry which is preliminary data.</text>
</comment>
<name>A0A5N5DHE1_9PEZI</name>
<feature type="region of interest" description="Disordered" evidence="1">
    <location>
        <begin position="181"/>
        <end position="206"/>
    </location>
</feature>
<proteinExistence type="predicted"/>
<organism evidence="2 3">
    <name type="scientific">Lasiodiplodia theobromae</name>
    <dbReference type="NCBI Taxonomy" id="45133"/>
    <lineage>
        <taxon>Eukaryota</taxon>
        <taxon>Fungi</taxon>
        <taxon>Dikarya</taxon>
        <taxon>Ascomycota</taxon>
        <taxon>Pezizomycotina</taxon>
        <taxon>Dothideomycetes</taxon>
        <taxon>Dothideomycetes incertae sedis</taxon>
        <taxon>Botryosphaeriales</taxon>
        <taxon>Botryosphaeriaceae</taxon>
        <taxon>Lasiodiplodia</taxon>
    </lineage>
</organism>
<evidence type="ECO:0000256" key="1">
    <source>
        <dbReference type="SAM" id="MobiDB-lite"/>
    </source>
</evidence>
<feature type="compositionally biased region" description="Polar residues" evidence="1">
    <location>
        <begin position="290"/>
        <end position="300"/>
    </location>
</feature>
<dbReference type="AlphaFoldDB" id="A0A5N5DHE1"/>
<keyword evidence="3" id="KW-1185">Reference proteome</keyword>
<reference evidence="2 3" key="1">
    <citation type="journal article" date="2019" name="Sci. Rep.">
        <title>A multi-omics analysis of the grapevine pathogen Lasiodiplodia theobromae reveals that temperature affects the expression of virulence- and pathogenicity-related genes.</title>
        <authorList>
            <person name="Felix C."/>
            <person name="Meneses R."/>
            <person name="Goncalves M.F.M."/>
            <person name="Tilleman L."/>
            <person name="Duarte A.S."/>
            <person name="Jorrin-Novo J.V."/>
            <person name="Van de Peer Y."/>
            <person name="Deforce D."/>
            <person name="Van Nieuwerburgh F."/>
            <person name="Esteves A.C."/>
            <person name="Alves A."/>
        </authorList>
    </citation>
    <scope>NUCLEOTIDE SEQUENCE [LARGE SCALE GENOMIC DNA]</scope>
    <source>
        <strain evidence="2 3">LA-SOL3</strain>
    </source>
</reference>
<accession>A0A5N5DHE1</accession>
<evidence type="ECO:0000313" key="3">
    <source>
        <dbReference type="Proteomes" id="UP000325902"/>
    </source>
</evidence>
<feature type="compositionally biased region" description="Basic and acidic residues" evidence="1">
    <location>
        <begin position="181"/>
        <end position="190"/>
    </location>
</feature>
<feature type="compositionally biased region" description="Polar residues" evidence="1">
    <location>
        <begin position="220"/>
        <end position="231"/>
    </location>
</feature>
<feature type="region of interest" description="Disordered" evidence="1">
    <location>
        <begin position="219"/>
        <end position="239"/>
    </location>
</feature>
<feature type="region of interest" description="Disordered" evidence="1">
    <location>
        <begin position="281"/>
        <end position="300"/>
    </location>
</feature>
<gene>
    <name evidence="2" type="ORF">DBV05_g4087</name>
</gene>
<protein>
    <submittedName>
        <fullName evidence="2">Uncharacterized protein</fullName>
    </submittedName>
</protein>
<dbReference type="Proteomes" id="UP000325902">
    <property type="component" value="Unassembled WGS sequence"/>
</dbReference>
<sequence length="354" mass="39054">MKDYSKGITFSPDVPSLCDDGWLVIGSMSAKPMKGSDVKSDFIYHISLGNSKNIAWGEEKEACELADHIGNDGTAINLNFESWSPTPEQRRNKHELSKAIAEKADQYFQQMTSRSEIDYSAPKTVEEAVRILTSELGLEIHKLDYIHGVSPANKLVLAAIAQEHPGIDVRTTHFFKRLQEEGHAPQDSDPRPQIIGPSASSFQQEKAPEVMNWLQAVEDPTSNKSRSTNTIIGHPDLPKFEDYNPPVSLEQQMMTNFGIPSQHNGESKGPRIIDQDNTLTDQHMADNKPSHSAQPTTQNTADSLVQLQVAVEPSTPPVSSIPLASPTATTLGKRRREYGFEIKGLRSPVSSISD</sequence>
<dbReference type="EMBL" id="VCHE01000018">
    <property type="protein sequence ID" value="KAB2577279.1"/>
    <property type="molecule type" value="Genomic_DNA"/>
</dbReference>
<evidence type="ECO:0000313" key="2">
    <source>
        <dbReference type="EMBL" id="KAB2577279.1"/>
    </source>
</evidence>